<accession>A0A7L9FI89</accession>
<evidence type="ECO:0000256" key="1">
    <source>
        <dbReference type="SAM" id="Phobius"/>
    </source>
</evidence>
<dbReference type="EMBL" id="CP062310">
    <property type="protein sequence ID" value="QOJ79469.1"/>
    <property type="molecule type" value="Genomic_DNA"/>
</dbReference>
<dbReference type="Proteomes" id="UP000594121">
    <property type="component" value="Chromosome"/>
</dbReference>
<evidence type="ECO:0000313" key="3">
    <source>
        <dbReference type="Proteomes" id="UP000594121"/>
    </source>
</evidence>
<sequence>MYLRKAISPVIAVTIMTGIMLTIVAVALYYSTSLIDLNRQMMEYQYAKDNLAYAATALEQVALGTGGSRYIRFSLISTRINFEYSRDNLSITITDNKTTYQITPFRPGRIVVCGGNLVTTTRQLIVPESGDFNGEVGKLIVAPGEPIVLVYEDFRGAACAYLETYRVRAFYNGAINVTEGGAVKRYNFYTVHVIRLKLGQLGGSGTIPVIFRNTNSTLLEYRLQGPSVTVNVVYDGYSQSSTLRGPQADGSVVVVKIAEVTVTTS</sequence>
<name>A0A7L9FI89_9CREN</name>
<dbReference type="AlphaFoldDB" id="A0A7L9FI89"/>
<dbReference type="RefSeq" id="WP_192819441.1">
    <property type="nucleotide sequence ID" value="NZ_CP062310.1"/>
</dbReference>
<keyword evidence="1" id="KW-1133">Transmembrane helix</keyword>
<gene>
    <name evidence="2" type="ORF">IG193_03135</name>
</gene>
<organism evidence="2 3">
    <name type="scientific">Infirmifilum lucidum</name>
    <dbReference type="NCBI Taxonomy" id="2776706"/>
    <lineage>
        <taxon>Archaea</taxon>
        <taxon>Thermoproteota</taxon>
        <taxon>Thermoprotei</taxon>
        <taxon>Thermofilales</taxon>
        <taxon>Thermofilaceae</taxon>
        <taxon>Infirmifilum</taxon>
    </lineage>
</organism>
<reference evidence="2 3" key="1">
    <citation type="submission" date="2020-10" db="EMBL/GenBank/DDBJ databases">
        <title>Thermofilum lucidum 3507LT sp. nov. a novel member of Thermofilaceae family isolated from Chile hot spring, and proposal of description order Thermofilales.</title>
        <authorList>
            <person name="Zayulina K.S."/>
            <person name="Elcheninov A.G."/>
            <person name="Toshchakov S.V."/>
            <person name="Kublanov I.V."/>
        </authorList>
    </citation>
    <scope>NUCLEOTIDE SEQUENCE [LARGE SCALE GENOMIC DNA]</scope>
    <source>
        <strain evidence="2 3">3507LT</strain>
    </source>
</reference>
<feature type="transmembrane region" description="Helical" evidence="1">
    <location>
        <begin position="6"/>
        <end position="30"/>
    </location>
</feature>
<evidence type="ECO:0000313" key="2">
    <source>
        <dbReference type="EMBL" id="QOJ79469.1"/>
    </source>
</evidence>
<keyword evidence="1" id="KW-0812">Transmembrane</keyword>
<dbReference type="GeneID" id="59148857"/>
<keyword evidence="1" id="KW-0472">Membrane</keyword>
<keyword evidence="3" id="KW-1185">Reference proteome</keyword>
<dbReference type="KEGG" id="thel:IG193_03135"/>
<protein>
    <submittedName>
        <fullName evidence="2">Uncharacterized protein</fullName>
    </submittedName>
</protein>
<proteinExistence type="predicted"/>
<dbReference type="InParanoid" id="A0A7L9FI89"/>